<feature type="signal peptide" evidence="5">
    <location>
        <begin position="1"/>
        <end position="21"/>
    </location>
</feature>
<name>C8X3V8_DESRD</name>
<evidence type="ECO:0000256" key="5">
    <source>
        <dbReference type="SAM" id="SignalP"/>
    </source>
</evidence>
<comment type="similarity">
    <text evidence="1">Belongs to the bacterial solute-binding protein ModA family.</text>
</comment>
<dbReference type="Pfam" id="PF13531">
    <property type="entry name" value="SBP_bac_11"/>
    <property type="match status" value="1"/>
</dbReference>
<dbReference type="NCBIfam" id="TIGR01256">
    <property type="entry name" value="modA"/>
    <property type="match status" value="1"/>
</dbReference>
<dbReference type="GO" id="GO:0030973">
    <property type="term" value="F:molybdate ion binding"/>
    <property type="evidence" value="ECO:0007669"/>
    <property type="project" value="TreeGrafter"/>
</dbReference>
<evidence type="ECO:0000313" key="6">
    <source>
        <dbReference type="EMBL" id="ACV69105.1"/>
    </source>
</evidence>
<sequence length="254" mass="27936">MRRCLFVVLVVCFWGLSTAFAADLVVYSGAGLMKPMEELRTNFETEHGVEVDIHYGSSGELFGMLKMGQECDVLVPGSERYTYDALRNGWIQEDSIKKMVKHVPVIAVPKGNPGQIEGLQDFTRNGLKLAMGDPNSPAIGRVGRKIFKKQGLWEAVKPNIDVYAPTVNQLLVYVAMEQVDGALIWGDLVTWAEAKGKVEVVSIAKEANIIKTIPTGLTTFAEGNSWAEKFSAYISSEAGLAIWTQWGFEPCSGR</sequence>
<dbReference type="InterPro" id="IPR005950">
    <property type="entry name" value="ModA"/>
</dbReference>
<evidence type="ECO:0000256" key="1">
    <source>
        <dbReference type="ARBA" id="ARBA00009175"/>
    </source>
</evidence>
<keyword evidence="2 4" id="KW-0479">Metal-binding</keyword>
<dbReference type="Gene3D" id="3.40.190.10">
    <property type="entry name" value="Periplasmic binding protein-like II"/>
    <property type="match status" value="2"/>
</dbReference>
<dbReference type="KEGG" id="drt:Dret_1821"/>
<dbReference type="PIRSF" id="PIRSF004846">
    <property type="entry name" value="ModA"/>
    <property type="match status" value="1"/>
</dbReference>
<dbReference type="EMBL" id="CP001734">
    <property type="protein sequence ID" value="ACV69105.1"/>
    <property type="molecule type" value="Genomic_DNA"/>
</dbReference>
<dbReference type="PANTHER" id="PTHR30632">
    <property type="entry name" value="MOLYBDATE-BINDING PERIPLASMIC PROTEIN"/>
    <property type="match status" value="1"/>
</dbReference>
<keyword evidence="4" id="KW-0500">Molybdenum</keyword>
<feature type="binding site" evidence="4">
    <location>
        <position position="58"/>
    </location>
    <ligand>
        <name>molybdate</name>
        <dbReference type="ChEBI" id="CHEBI:36264"/>
    </ligand>
</feature>
<reference evidence="7" key="1">
    <citation type="submission" date="2009-09" db="EMBL/GenBank/DDBJ databases">
        <title>The complete chromosome of Desulfohalobium retbaense DSM 5692.</title>
        <authorList>
            <consortium name="US DOE Joint Genome Institute (JGI-PGF)"/>
            <person name="Lucas S."/>
            <person name="Copeland A."/>
            <person name="Lapidus A."/>
            <person name="Glavina del Rio T."/>
            <person name="Dalin E."/>
            <person name="Tice H."/>
            <person name="Bruce D."/>
            <person name="Goodwin L."/>
            <person name="Pitluck S."/>
            <person name="Kyrpides N."/>
            <person name="Mavromatis K."/>
            <person name="Ivanova N."/>
            <person name="Mikhailova N."/>
            <person name="Munk A.C."/>
            <person name="Brettin T."/>
            <person name="Detter J.C."/>
            <person name="Han C."/>
            <person name="Tapia R."/>
            <person name="Larimer F."/>
            <person name="Land M."/>
            <person name="Hauser L."/>
            <person name="Markowitz V."/>
            <person name="Cheng J.-F."/>
            <person name="Hugenholtz P."/>
            <person name="Woyke T."/>
            <person name="Wu D."/>
            <person name="Spring S."/>
            <person name="Klenk H.-P."/>
            <person name="Eisen J.A."/>
        </authorList>
    </citation>
    <scope>NUCLEOTIDE SEQUENCE [LARGE SCALE GENOMIC DNA]</scope>
    <source>
        <strain evidence="7">DSM 5692</strain>
    </source>
</reference>
<dbReference type="GO" id="GO:0046872">
    <property type="term" value="F:metal ion binding"/>
    <property type="evidence" value="ECO:0007669"/>
    <property type="project" value="UniProtKB-KW"/>
</dbReference>
<keyword evidence="3 5" id="KW-0732">Signal</keyword>
<dbReference type="OrthoDB" id="9786399at2"/>
<dbReference type="RefSeq" id="WP_015752248.1">
    <property type="nucleotide sequence ID" value="NC_013223.1"/>
</dbReference>
<dbReference type="STRING" id="485915.Dret_1821"/>
<dbReference type="SUPFAM" id="SSF53850">
    <property type="entry name" value="Periplasmic binding protein-like II"/>
    <property type="match status" value="1"/>
</dbReference>
<dbReference type="InterPro" id="IPR050682">
    <property type="entry name" value="ModA/WtpA"/>
</dbReference>
<protein>
    <submittedName>
        <fullName evidence="6">Molybdenum ABC transporter, periplasmic molybdate-binding protein</fullName>
    </submittedName>
</protein>
<dbReference type="AlphaFoldDB" id="C8X3V8"/>
<proteinExistence type="inferred from homology"/>
<evidence type="ECO:0000256" key="3">
    <source>
        <dbReference type="ARBA" id="ARBA00022729"/>
    </source>
</evidence>
<dbReference type="HOGENOM" id="CLU_065520_2_0_7"/>
<evidence type="ECO:0000256" key="2">
    <source>
        <dbReference type="ARBA" id="ARBA00022723"/>
    </source>
</evidence>
<accession>C8X3V8</accession>
<feature type="chain" id="PRO_5002992790" evidence="5">
    <location>
        <begin position="22"/>
        <end position="254"/>
    </location>
</feature>
<gene>
    <name evidence="6" type="ordered locus">Dret_1821</name>
</gene>
<evidence type="ECO:0000313" key="7">
    <source>
        <dbReference type="Proteomes" id="UP000001052"/>
    </source>
</evidence>
<reference evidence="6 7" key="2">
    <citation type="journal article" date="2010" name="Stand. Genomic Sci.">
        <title>Complete genome sequence of Desulfohalobium retbaense type strain (HR(100)).</title>
        <authorList>
            <person name="Spring S."/>
            <person name="Nolan M."/>
            <person name="Lapidus A."/>
            <person name="Glavina Del Rio T."/>
            <person name="Copeland A."/>
            <person name="Tice H."/>
            <person name="Cheng J.F."/>
            <person name="Lucas S."/>
            <person name="Land M."/>
            <person name="Chen F."/>
            <person name="Bruce D."/>
            <person name="Goodwin L."/>
            <person name="Pitluck S."/>
            <person name="Ivanova N."/>
            <person name="Mavromatis K."/>
            <person name="Mikhailova N."/>
            <person name="Pati A."/>
            <person name="Chen A."/>
            <person name="Palaniappan K."/>
            <person name="Hauser L."/>
            <person name="Chang Y.J."/>
            <person name="Jeffries C.D."/>
            <person name="Munk C."/>
            <person name="Kiss H."/>
            <person name="Chain P."/>
            <person name="Han C."/>
            <person name="Brettin T."/>
            <person name="Detter J.C."/>
            <person name="Schuler E."/>
            <person name="Goker M."/>
            <person name="Rohde M."/>
            <person name="Bristow J."/>
            <person name="Eisen J.A."/>
            <person name="Markowitz V."/>
            <person name="Hugenholtz P."/>
            <person name="Kyrpides N.C."/>
            <person name="Klenk H.P."/>
        </authorList>
    </citation>
    <scope>NUCLEOTIDE SEQUENCE [LARGE SCALE GENOMIC DNA]</scope>
    <source>
        <strain evidence="6 7">DSM 5692</strain>
    </source>
</reference>
<feature type="binding site" evidence="4">
    <location>
        <position position="167"/>
    </location>
    <ligand>
        <name>molybdate</name>
        <dbReference type="ChEBI" id="CHEBI:36264"/>
    </ligand>
</feature>
<evidence type="ECO:0000256" key="4">
    <source>
        <dbReference type="PIRSR" id="PIRSR004846-1"/>
    </source>
</evidence>
<dbReference type="eggNOG" id="COG0725">
    <property type="taxonomic scope" value="Bacteria"/>
</dbReference>
<keyword evidence="7" id="KW-1185">Reference proteome</keyword>
<dbReference type="Proteomes" id="UP000001052">
    <property type="component" value="Chromosome"/>
</dbReference>
<dbReference type="PANTHER" id="PTHR30632:SF0">
    <property type="entry name" value="SULFATE-BINDING PROTEIN"/>
    <property type="match status" value="1"/>
</dbReference>
<dbReference type="GO" id="GO:0015689">
    <property type="term" value="P:molybdate ion transport"/>
    <property type="evidence" value="ECO:0007669"/>
    <property type="project" value="InterPro"/>
</dbReference>
<dbReference type="CDD" id="cd13517">
    <property type="entry name" value="PBP2_ModA3_like"/>
    <property type="match status" value="1"/>
</dbReference>
<organism evidence="6 7">
    <name type="scientific">Desulfohalobium retbaense (strain ATCC 49708 / DSM 5692 / JCM 16813 / HR100)</name>
    <dbReference type="NCBI Taxonomy" id="485915"/>
    <lineage>
        <taxon>Bacteria</taxon>
        <taxon>Pseudomonadati</taxon>
        <taxon>Thermodesulfobacteriota</taxon>
        <taxon>Desulfovibrionia</taxon>
        <taxon>Desulfovibrionales</taxon>
        <taxon>Desulfohalobiaceae</taxon>
        <taxon>Desulfohalobium</taxon>
    </lineage>
</organism>